<dbReference type="EMBL" id="JBBNAE010000006">
    <property type="protein sequence ID" value="KAK9116014.1"/>
    <property type="molecule type" value="Genomic_DNA"/>
</dbReference>
<comment type="caution">
    <text evidence="1">The sequence shown here is derived from an EMBL/GenBank/DDBJ whole genome shotgun (WGS) entry which is preliminary data.</text>
</comment>
<dbReference type="Proteomes" id="UP001417504">
    <property type="component" value="Unassembled WGS sequence"/>
</dbReference>
<accession>A0AAP0II92</accession>
<gene>
    <name evidence="1" type="ORF">Sjap_014961</name>
</gene>
<organism evidence="1 2">
    <name type="scientific">Stephania japonica</name>
    <dbReference type="NCBI Taxonomy" id="461633"/>
    <lineage>
        <taxon>Eukaryota</taxon>
        <taxon>Viridiplantae</taxon>
        <taxon>Streptophyta</taxon>
        <taxon>Embryophyta</taxon>
        <taxon>Tracheophyta</taxon>
        <taxon>Spermatophyta</taxon>
        <taxon>Magnoliopsida</taxon>
        <taxon>Ranunculales</taxon>
        <taxon>Menispermaceae</taxon>
        <taxon>Menispermoideae</taxon>
        <taxon>Cissampelideae</taxon>
        <taxon>Stephania</taxon>
    </lineage>
</organism>
<reference evidence="1 2" key="1">
    <citation type="submission" date="2024-01" db="EMBL/GenBank/DDBJ databases">
        <title>Genome assemblies of Stephania.</title>
        <authorList>
            <person name="Yang L."/>
        </authorList>
    </citation>
    <scope>NUCLEOTIDE SEQUENCE [LARGE SCALE GENOMIC DNA]</scope>
    <source>
        <strain evidence="1">QJT</strain>
        <tissue evidence="1">Leaf</tissue>
    </source>
</reference>
<keyword evidence="2" id="KW-1185">Reference proteome</keyword>
<proteinExistence type="predicted"/>
<evidence type="ECO:0000313" key="2">
    <source>
        <dbReference type="Proteomes" id="UP001417504"/>
    </source>
</evidence>
<evidence type="ECO:0000313" key="1">
    <source>
        <dbReference type="EMBL" id="KAK9116014.1"/>
    </source>
</evidence>
<name>A0AAP0II92_9MAGN</name>
<protein>
    <submittedName>
        <fullName evidence="1">Uncharacterized protein</fullName>
    </submittedName>
</protein>
<sequence length="75" mass="8660">MTSTSSFLKAFLSQCTAKLLPDYHIINIDQCGSHQAILKCMQAHFYNAKHQKKTSKCPHFYSFTSNLTYNIQRTK</sequence>
<dbReference type="AlphaFoldDB" id="A0AAP0II92"/>